<name>A0A918WIJ6_STRCJ</name>
<reference evidence="1" key="1">
    <citation type="journal article" date="2014" name="Int. J. Syst. Evol. Microbiol.">
        <title>Complete genome sequence of Corynebacterium casei LMG S-19264T (=DSM 44701T), isolated from a smear-ripened cheese.</title>
        <authorList>
            <consortium name="US DOE Joint Genome Institute (JGI-PGF)"/>
            <person name="Walter F."/>
            <person name="Albersmeier A."/>
            <person name="Kalinowski J."/>
            <person name="Ruckert C."/>
        </authorList>
    </citation>
    <scope>NUCLEOTIDE SEQUENCE</scope>
    <source>
        <strain evidence="1">JCM 4633</strain>
    </source>
</reference>
<dbReference type="Proteomes" id="UP000646244">
    <property type="component" value="Unassembled WGS sequence"/>
</dbReference>
<sequence length="274" mass="30122">MFRILGVPLPAKASVEVLTADVTEIRPLERRVDSVLRIQPPDGGTGLVLAIEAQGRRDPAKAVSWAYYLSYLKAKYACPALLLVICQDRATANWATGPFRLGPEGWTALSVHPLVLGPENVPVITSPDRAARNLALAAFSAMTHGCEQEAPAILEALARALATADPESVAYYSELLEIGLGNSPARDTWRQLMPRTYFPGRGTLIEQTWQEGEAAGRVQERAESVLRVLEHRKIPVPPEIRERILSCTYLDTLGQWLDRSFTASTAEEIFTNGY</sequence>
<accession>A0A918WIJ6</accession>
<evidence type="ECO:0000313" key="1">
    <source>
        <dbReference type="EMBL" id="GHC50799.1"/>
    </source>
</evidence>
<evidence type="ECO:0000313" key="2">
    <source>
        <dbReference type="Proteomes" id="UP000646244"/>
    </source>
</evidence>
<dbReference type="PANTHER" id="PTHR34613:SF1">
    <property type="entry name" value="SLL6017 PROTEIN"/>
    <property type="match status" value="1"/>
</dbReference>
<proteinExistence type="predicted"/>
<reference evidence="1" key="2">
    <citation type="submission" date="2020-09" db="EMBL/GenBank/DDBJ databases">
        <authorList>
            <person name="Sun Q."/>
            <person name="Ohkuma M."/>
        </authorList>
    </citation>
    <scope>NUCLEOTIDE SEQUENCE</scope>
    <source>
        <strain evidence="1">JCM 4633</strain>
    </source>
</reference>
<comment type="caution">
    <text evidence="1">The sequence shown here is derived from an EMBL/GenBank/DDBJ whole genome shotgun (WGS) entry which is preliminary data.</text>
</comment>
<dbReference type="EMBL" id="BMVB01000008">
    <property type="protein sequence ID" value="GHC50799.1"/>
    <property type="molecule type" value="Genomic_DNA"/>
</dbReference>
<organism evidence="1 2">
    <name type="scientific">Streptomyces cinnamoneus</name>
    <name type="common">Streptoverticillium cinnamoneum</name>
    <dbReference type="NCBI Taxonomy" id="53446"/>
    <lineage>
        <taxon>Bacteria</taxon>
        <taxon>Bacillati</taxon>
        <taxon>Actinomycetota</taxon>
        <taxon>Actinomycetes</taxon>
        <taxon>Kitasatosporales</taxon>
        <taxon>Streptomycetaceae</taxon>
        <taxon>Streptomyces</taxon>
        <taxon>Streptomyces cinnamoneus group</taxon>
    </lineage>
</organism>
<gene>
    <name evidence="1" type="ORF">GCM10010507_28310</name>
</gene>
<dbReference type="PANTHER" id="PTHR34613">
    <property type="entry name" value="SLL0800 PROTEIN"/>
    <property type="match status" value="1"/>
</dbReference>
<protein>
    <submittedName>
        <fullName evidence="1">Uncharacterized protein</fullName>
    </submittedName>
</protein>
<dbReference type="AlphaFoldDB" id="A0A918WIJ6"/>